<evidence type="ECO:0000313" key="3">
    <source>
        <dbReference type="EMBL" id="KAF2840362.1"/>
    </source>
</evidence>
<dbReference type="PANTHER" id="PTHR42048">
    <property type="entry name" value="ARS-BINDING PROTEIN 2"/>
    <property type="match status" value="1"/>
</dbReference>
<feature type="region of interest" description="Disordered" evidence="2">
    <location>
        <begin position="1"/>
        <end position="95"/>
    </location>
</feature>
<feature type="compositionally biased region" description="Polar residues" evidence="2">
    <location>
        <begin position="476"/>
        <end position="489"/>
    </location>
</feature>
<dbReference type="InterPro" id="IPR018562">
    <property type="entry name" value="ARS-binding_2"/>
</dbReference>
<feature type="compositionally biased region" description="Polar residues" evidence="2">
    <location>
        <begin position="1"/>
        <end position="13"/>
    </location>
</feature>
<comment type="caution">
    <text evidence="3">The sequence shown here is derived from an EMBL/GenBank/DDBJ whole genome shotgun (WGS) entry which is preliminary data.</text>
</comment>
<dbReference type="EMBL" id="MU006093">
    <property type="protein sequence ID" value="KAF2840362.1"/>
    <property type="molecule type" value="Genomic_DNA"/>
</dbReference>
<gene>
    <name evidence="3" type="ORF">M501DRAFT_913573</name>
</gene>
<reference evidence="3" key="1">
    <citation type="journal article" date="2020" name="Stud. Mycol.">
        <title>101 Dothideomycetes genomes: a test case for predicting lifestyles and emergence of pathogens.</title>
        <authorList>
            <person name="Haridas S."/>
            <person name="Albert R."/>
            <person name="Binder M."/>
            <person name="Bloem J."/>
            <person name="Labutti K."/>
            <person name="Salamov A."/>
            <person name="Andreopoulos B."/>
            <person name="Baker S."/>
            <person name="Barry K."/>
            <person name="Bills G."/>
            <person name="Bluhm B."/>
            <person name="Cannon C."/>
            <person name="Castanera R."/>
            <person name="Culley D."/>
            <person name="Daum C."/>
            <person name="Ezra D."/>
            <person name="Gonzalez J."/>
            <person name="Henrissat B."/>
            <person name="Kuo A."/>
            <person name="Liang C."/>
            <person name="Lipzen A."/>
            <person name="Lutzoni F."/>
            <person name="Magnuson J."/>
            <person name="Mondo S."/>
            <person name="Nolan M."/>
            <person name="Ohm R."/>
            <person name="Pangilinan J."/>
            <person name="Park H.-J."/>
            <person name="Ramirez L."/>
            <person name="Alfaro M."/>
            <person name="Sun H."/>
            <person name="Tritt A."/>
            <person name="Yoshinaga Y."/>
            <person name="Zwiers L.-H."/>
            <person name="Turgeon B."/>
            <person name="Goodwin S."/>
            <person name="Spatafora J."/>
            <person name="Crous P."/>
            <person name="Grigoriev I."/>
        </authorList>
    </citation>
    <scope>NUCLEOTIDE SEQUENCE</scope>
    <source>
        <strain evidence="3">CBS 101060</strain>
    </source>
</reference>
<feature type="compositionally biased region" description="Low complexity" evidence="2">
    <location>
        <begin position="503"/>
        <end position="516"/>
    </location>
</feature>
<organism evidence="3 4">
    <name type="scientific">Patellaria atrata CBS 101060</name>
    <dbReference type="NCBI Taxonomy" id="1346257"/>
    <lineage>
        <taxon>Eukaryota</taxon>
        <taxon>Fungi</taxon>
        <taxon>Dikarya</taxon>
        <taxon>Ascomycota</taxon>
        <taxon>Pezizomycotina</taxon>
        <taxon>Dothideomycetes</taxon>
        <taxon>Dothideomycetes incertae sedis</taxon>
        <taxon>Patellariales</taxon>
        <taxon>Patellariaceae</taxon>
        <taxon>Patellaria</taxon>
    </lineage>
</organism>
<evidence type="ECO:0008006" key="5">
    <source>
        <dbReference type="Google" id="ProtNLM"/>
    </source>
</evidence>
<sequence>HHHFNHNQGSGSPVFSPFRHPAMPAIDPNLEAPSQNGRGQLSVHPSGSPHMHHENSTINPQHVPHPYYGDIRSSITPSTPSHNASPRFSGVSPNQQKQVLTSFVPSDRNLPSRDVSDNTLDDAYSTFILYCNPTLAADTDSTELIKNFRTPPKSDGKSFSTWHLFELIRKLDQKEIKTWTQLALDLGVEPPATDKGQSTQKVQQYSVRLKRWMRAMHIDAFFEFLLGKQHQYYLQIPPLHAPYPENGRDGVSLEEDLAIRALDPRFRPKRGRRKAEEDDEFDRAVTPDPKRPHLDTALAFSNSGHIDHPQSAYPGSAYPMSAHPDDFVSHDPWAAAANMGPNTAPNKGLAPHSAVNAGQHIRWRLASHDLPSTPHPLSAVTPISGHHADSAFDEPQSAITPGASKVRSRRRHGPAVSSAWPSNSSTTNGKLRGRPPSNRSVRDGPYVTFPANPKTKEGPTIDLGKTTPTPTPSHIRAQSESSLAPQENQIFRFPPEPPPPPASQSQSAVPQSATSQTPTNPPSGRPGLQLQVPQHVGGPVHLITPTVLVNGETNPQSGQLAPSAFDSGASRRSSPNFFEDSDAEHDGFPPILPKPQPRRLQQQTPVSTFPSNPPHSLKRALAADLLRADIVGRKRLRGSEAKGLADAVLRQLRPSAQNEASDQISEDSKRISNASWLGLGQQVGLGNGGPVGGMKKVVCRRFRVSGDGYESPIDEDEEIPEGEVKESFDVSWGLLCGSVAGEFVVRGIVVTDGVEVSGEKMKNEDKGDWREKYERAKQELRKMEEEVLKMREKVLDAVL</sequence>
<feature type="region of interest" description="Disordered" evidence="2">
    <location>
        <begin position="268"/>
        <end position="293"/>
    </location>
</feature>
<dbReference type="AlphaFoldDB" id="A0A9P4SD28"/>
<evidence type="ECO:0000313" key="4">
    <source>
        <dbReference type="Proteomes" id="UP000799429"/>
    </source>
</evidence>
<feature type="region of interest" description="Disordered" evidence="2">
    <location>
        <begin position="368"/>
        <end position="533"/>
    </location>
</feature>
<dbReference type="Proteomes" id="UP000799429">
    <property type="component" value="Unassembled WGS sequence"/>
</dbReference>
<dbReference type="Pfam" id="PF09441">
    <property type="entry name" value="Abp2"/>
    <property type="match status" value="1"/>
</dbReference>
<dbReference type="GO" id="GO:0003688">
    <property type="term" value="F:DNA replication origin binding"/>
    <property type="evidence" value="ECO:0007669"/>
    <property type="project" value="TreeGrafter"/>
</dbReference>
<dbReference type="OrthoDB" id="2104370at2759"/>
<feature type="non-terminal residue" evidence="3">
    <location>
        <position position="1"/>
    </location>
</feature>
<feature type="non-terminal residue" evidence="3">
    <location>
        <position position="799"/>
    </location>
</feature>
<feature type="compositionally biased region" description="Polar residues" evidence="2">
    <location>
        <begin position="551"/>
        <end position="560"/>
    </location>
</feature>
<protein>
    <recommendedName>
        <fullName evidence="5">ARS binding protein 2</fullName>
    </recommendedName>
</protein>
<keyword evidence="1" id="KW-0175">Coiled coil</keyword>
<proteinExistence type="predicted"/>
<feature type="compositionally biased region" description="Polar residues" evidence="2">
    <location>
        <begin position="32"/>
        <end position="45"/>
    </location>
</feature>
<accession>A0A9P4SD28</accession>
<evidence type="ECO:0000256" key="2">
    <source>
        <dbReference type="SAM" id="MobiDB-lite"/>
    </source>
</evidence>
<feature type="compositionally biased region" description="Basic and acidic residues" evidence="2">
    <location>
        <begin position="282"/>
        <end position="293"/>
    </location>
</feature>
<dbReference type="PANTHER" id="PTHR42048:SF1">
    <property type="entry name" value="ARS-BINDING PROTEIN 2"/>
    <property type="match status" value="1"/>
</dbReference>
<evidence type="ECO:0000256" key="1">
    <source>
        <dbReference type="SAM" id="Coils"/>
    </source>
</evidence>
<feature type="coiled-coil region" evidence="1">
    <location>
        <begin position="766"/>
        <end position="793"/>
    </location>
</feature>
<feature type="compositionally biased region" description="Polar residues" evidence="2">
    <location>
        <begin position="73"/>
        <end position="95"/>
    </location>
</feature>
<feature type="region of interest" description="Disordered" evidence="2">
    <location>
        <begin position="549"/>
        <end position="616"/>
    </location>
</feature>
<keyword evidence="4" id="KW-1185">Reference proteome</keyword>
<feature type="compositionally biased region" description="Polar residues" evidence="2">
    <location>
        <begin position="419"/>
        <end position="429"/>
    </location>
</feature>
<name>A0A9P4SD28_9PEZI</name>